<keyword evidence="8" id="KW-0393">Immunoglobulin domain</keyword>
<dbReference type="Gene3D" id="2.60.40.10">
    <property type="entry name" value="Immunoglobulins"/>
    <property type="match status" value="1"/>
</dbReference>
<dbReference type="PANTHER" id="PTHR46608:SF4">
    <property type="entry name" value="HEPATITIS A VIRUS CELLULAR RECEPTOR 1"/>
    <property type="match status" value="1"/>
</dbReference>
<dbReference type="InterPro" id="IPR003006">
    <property type="entry name" value="Ig/MHC_CS"/>
</dbReference>
<keyword evidence="2 11" id="KW-0812">Transmembrane</keyword>
<evidence type="ECO:0000256" key="10">
    <source>
        <dbReference type="SAM" id="MobiDB-lite"/>
    </source>
</evidence>
<evidence type="ECO:0000256" key="7">
    <source>
        <dbReference type="ARBA" id="ARBA00023180"/>
    </source>
</evidence>
<evidence type="ECO:0000256" key="8">
    <source>
        <dbReference type="ARBA" id="ARBA00023319"/>
    </source>
</evidence>
<evidence type="ECO:0000313" key="15">
    <source>
        <dbReference type="Proteomes" id="UP000812440"/>
    </source>
</evidence>
<organism evidence="14 15">
    <name type="scientific">Hymenochirus boettgeri</name>
    <name type="common">Congo dwarf clawed frog</name>
    <dbReference type="NCBI Taxonomy" id="247094"/>
    <lineage>
        <taxon>Eukaryota</taxon>
        <taxon>Metazoa</taxon>
        <taxon>Chordata</taxon>
        <taxon>Craniata</taxon>
        <taxon>Vertebrata</taxon>
        <taxon>Euteleostomi</taxon>
        <taxon>Amphibia</taxon>
        <taxon>Batrachia</taxon>
        <taxon>Anura</taxon>
        <taxon>Pipoidea</taxon>
        <taxon>Pipidae</taxon>
        <taxon>Pipinae</taxon>
        <taxon>Hymenochirus</taxon>
    </lineage>
</organism>
<evidence type="ECO:0000256" key="4">
    <source>
        <dbReference type="ARBA" id="ARBA00022989"/>
    </source>
</evidence>
<dbReference type="PANTHER" id="PTHR46608">
    <property type="entry name" value="T-CELL IMMUNOGLOBULIN AND MUCIN DOMAIN-CONTAINING PROTEIN 4"/>
    <property type="match status" value="1"/>
</dbReference>
<dbReference type="PROSITE" id="PS50835">
    <property type="entry name" value="IG_LIKE"/>
    <property type="match status" value="1"/>
</dbReference>
<evidence type="ECO:0000256" key="6">
    <source>
        <dbReference type="ARBA" id="ARBA00023157"/>
    </source>
</evidence>
<feature type="domain" description="Ig-like" evidence="13">
    <location>
        <begin position="32"/>
        <end position="127"/>
    </location>
</feature>
<evidence type="ECO:0000256" key="3">
    <source>
        <dbReference type="ARBA" id="ARBA00022729"/>
    </source>
</evidence>
<feature type="compositionally biased region" description="Polar residues" evidence="10">
    <location>
        <begin position="159"/>
        <end position="178"/>
    </location>
</feature>
<dbReference type="GO" id="GO:0016020">
    <property type="term" value="C:membrane"/>
    <property type="evidence" value="ECO:0007669"/>
    <property type="project" value="UniProtKB-SubCell"/>
</dbReference>
<keyword evidence="6" id="KW-1015">Disulfide bond</keyword>
<comment type="similarity">
    <text evidence="9">Belongs to the immunoglobulin superfamily. TIM family.</text>
</comment>
<dbReference type="GO" id="GO:0043277">
    <property type="term" value="P:apoptotic cell clearance"/>
    <property type="evidence" value="ECO:0007669"/>
    <property type="project" value="TreeGrafter"/>
</dbReference>
<keyword evidence="7" id="KW-0325">Glycoprotein</keyword>
<dbReference type="InterPro" id="IPR013783">
    <property type="entry name" value="Ig-like_fold"/>
</dbReference>
<proteinExistence type="inferred from homology"/>
<protein>
    <recommendedName>
        <fullName evidence="13">Ig-like domain-containing protein</fullName>
    </recommendedName>
</protein>
<feature type="chain" id="PRO_5035879202" description="Ig-like domain-containing protein" evidence="12">
    <location>
        <begin position="26"/>
        <end position="324"/>
    </location>
</feature>
<feature type="signal peptide" evidence="12">
    <location>
        <begin position="1"/>
        <end position="25"/>
    </location>
</feature>
<reference evidence="14" key="1">
    <citation type="thesis" date="2020" institute="ProQuest LLC" country="789 East Eisenhower Parkway, Ann Arbor, MI, USA">
        <title>Comparative Genomics and Chromosome Evolution.</title>
        <authorList>
            <person name="Mudd A.B."/>
        </authorList>
    </citation>
    <scope>NUCLEOTIDE SEQUENCE</scope>
    <source>
        <strain evidence="14">Female2</strain>
        <tissue evidence="14">Blood</tissue>
    </source>
</reference>
<sequence>MMNSADNRLTTTAICLLLTASLTWGFKMSGMEGQPITLPCTYQVNGDSDLTTMCWGRDSCPNSRCNKPLIWTDGRQVTFRSMDRYQLNGPILKGTVSLTIESLTLQDQGTYCCRVEHAGWFNDMKLNIDLVVKKDISDNRTFWVTDLPTTHERSPVVPTESSTESYNSTANENASTDLYGVTSPTGNTGKMIVFTTQSLISNITQINKLNPEQPTEENSQTDEESSIISGNVTVVEKEKPGFPVYILITSLVVFAILIALLSAVVMKLRGKGSGAYFFPPVHSLELVTHAEDLANETQAEVSQVNETDGHQGDKAESIAEQPKA</sequence>
<dbReference type="InterPro" id="IPR007110">
    <property type="entry name" value="Ig-like_dom"/>
</dbReference>
<evidence type="ECO:0000256" key="2">
    <source>
        <dbReference type="ARBA" id="ARBA00022692"/>
    </source>
</evidence>
<dbReference type="InterPro" id="IPR036179">
    <property type="entry name" value="Ig-like_dom_sf"/>
</dbReference>
<dbReference type="FunFam" id="2.60.40.10:FF:000774">
    <property type="entry name" value="Hepatitis A virus cellular receptor 1"/>
    <property type="match status" value="1"/>
</dbReference>
<dbReference type="PROSITE" id="PS00290">
    <property type="entry name" value="IG_MHC"/>
    <property type="match status" value="1"/>
</dbReference>
<dbReference type="AlphaFoldDB" id="A0A8T2J3K9"/>
<dbReference type="OrthoDB" id="434099at2759"/>
<feature type="transmembrane region" description="Helical" evidence="11">
    <location>
        <begin position="242"/>
        <end position="265"/>
    </location>
</feature>
<dbReference type="SMART" id="SM00409">
    <property type="entry name" value="IG"/>
    <property type="match status" value="1"/>
</dbReference>
<dbReference type="InterPro" id="IPR003599">
    <property type="entry name" value="Ig_sub"/>
</dbReference>
<dbReference type="Pfam" id="PF07686">
    <property type="entry name" value="V-set"/>
    <property type="match status" value="1"/>
</dbReference>
<evidence type="ECO:0000313" key="14">
    <source>
        <dbReference type="EMBL" id="KAG8438872.1"/>
    </source>
</evidence>
<dbReference type="InterPro" id="IPR013106">
    <property type="entry name" value="Ig_V-set"/>
</dbReference>
<evidence type="ECO:0000259" key="13">
    <source>
        <dbReference type="PROSITE" id="PS50835"/>
    </source>
</evidence>
<comment type="caution">
    <text evidence="14">The sequence shown here is derived from an EMBL/GenBank/DDBJ whole genome shotgun (WGS) entry which is preliminary data.</text>
</comment>
<name>A0A8T2J3K9_9PIPI</name>
<dbReference type="SUPFAM" id="SSF48726">
    <property type="entry name" value="Immunoglobulin"/>
    <property type="match status" value="1"/>
</dbReference>
<keyword evidence="5 11" id="KW-0472">Membrane</keyword>
<feature type="region of interest" description="Disordered" evidence="10">
    <location>
        <begin position="299"/>
        <end position="324"/>
    </location>
</feature>
<evidence type="ECO:0000256" key="12">
    <source>
        <dbReference type="SAM" id="SignalP"/>
    </source>
</evidence>
<evidence type="ECO:0000256" key="5">
    <source>
        <dbReference type="ARBA" id="ARBA00023136"/>
    </source>
</evidence>
<dbReference type="Proteomes" id="UP000812440">
    <property type="component" value="Chromosome 3"/>
</dbReference>
<dbReference type="EMBL" id="JAACNH010000006">
    <property type="protein sequence ID" value="KAG8438872.1"/>
    <property type="molecule type" value="Genomic_DNA"/>
</dbReference>
<evidence type="ECO:0000256" key="1">
    <source>
        <dbReference type="ARBA" id="ARBA00004479"/>
    </source>
</evidence>
<keyword evidence="15" id="KW-1185">Reference proteome</keyword>
<gene>
    <name evidence="14" type="ORF">GDO86_005168</name>
</gene>
<comment type="subcellular location">
    <subcellularLocation>
        <location evidence="1">Membrane</location>
        <topology evidence="1">Single-pass type I membrane protein</topology>
    </subcellularLocation>
</comment>
<dbReference type="GO" id="GO:0060097">
    <property type="term" value="P:cytoskeletal rearrangement involved in phagocytosis, engulfment"/>
    <property type="evidence" value="ECO:0007669"/>
    <property type="project" value="TreeGrafter"/>
</dbReference>
<feature type="compositionally biased region" description="Basic and acidic residues" evidence="10">
    <location>
        <begin position="307"/>
        <end position="324"/>
    </location>
</feature>
<keyword evidence="3 12" id="KW-0732">Signal</keyword>
<accession>A0A8T2J3K9</accession>
<dbReference type="GO" id="GO:0001786">
    <property type="term" value="F:phosphatidylserine binding"/>
    <property type="evidence" value="ECO:0007669"/>
    <property type="project" value="TreeGrafter"/>
</dbReference>
<feature type="region of interest" description="Disordered" evidence="10">
    <location>
        <begin position="151"/>
        <end position="178"/>
    </location>
</feature>
<evidence type="ECO:0000256" key="11">
    <source>
        <dbReference type="SAM" id="Phobius"/>
    </source>
</evidence>
<evidence type="ECO:0000256" key="9">
    <source>
        <dbReference type="ARBA" id="ARBA00038203"/>
    </source>
</evidence>
<keyword evidence="4 11" id="KW-1133">Transmembrane helix</keyword>